<comment type="similarity">
    <text evidence="2">Belongs to the short-chain dehydrogenases/reductases (SDR) family.</text>
</comment>
<dbReference type="PANTHER" id="PTHR44085:SF2">
    <property type="entry name" value="SEPIAPTERIN REDUCTASE"/>
    <property type="match status" value="1"/>
</dbReference>
<gene>
    <name evidence="6" type="ORF">J2S74_001362</name>
</gene>
<dbReference type="SUPFAM" id="SSF51735">
    <property type="entry name" value="NAD(P)-binding Rossmann-fold domains"/>
    <property type="match status" value="1"/>
</dbReference>
<dbReference type="GO" id="GO:0016491">
    <property type="term" value="F:oxidoreductase activity"/>
    <property type="evidence" value="ECO:0007669"/>
    <property type="project" value="UniProtKB-KW"/>
</dbReference>
<dbReference type="InterPro" id="IPR036291">
    <property type="entry name" value="NAD(P)-bd_dom_sf"/>
</dbReference>
<comment type="subcellular location">
    <subcellularLocation>
        <location evidence="1">Cytoplasm</location>
    </subcellularLocation>
</comment>
<evidence type="ECO:0000256" key="4">
    <source>
        <dbReference type="ARBA" id="ARBA00022857"/>
    </source>
</evidence>
<evidence type="ECO:0000256" key="1">
    <source>
        <dbReference type="ARBA" id="ARBA00004496"/>
    </source>
</evidence>
<dbReference type="PROSITE" id="PS00061">
    <property type="entry name" value="ADH_SHORT"/>
    <property type="match status" value="1"/>
</dbReference>
<evidence type="ECO:0000256" key="5">
    <source>
        <dbReference type="ARBA" id="ARBA00023002"/>
    </source>
</evidence>
<dbReference type="Proteomes" id="UP001230005">
    <property type="component" value="Unassembled WGS sequence"/>
</dbReference>
<dbReference type="InterPro" id="IPR002347">
    <property type="entry name" value="SDR_fam"/>
</dbReference>
<dbReference type="EC" id="1.1.1.320" evidence="6"/>
<keyword evidence="7" id="KW-1185">Reference proteome</keyword>
<dbReference type="InterPro" id="IPR051721">
    <property type="entry name" value="Biopterin_syn/organic_redct"/>
</dbReference>
<proteinExistence type="inferred from homology"/>
<dbReference type="EMBL" id="JAUSUG010000004">
    <property type="protein sequence ID" value="MDQ0253989.1"/>
    <property type="molecule type" value="Genomic_DNA"/>
</dbReference>
<dbReference type="NCBIfam" id="NF005381">
    <property type="entry name" value="PRK06924.1"/>
    <property type="match status" value="1"/>
</dbReference>
<accession>A0ABT9ZT02</accession>
<dbReference type="Gene3D" id="3.40.50.720">
    <property type="entry name" value="NAD(P)-binding Rossmann-like Domain"/>
    <property type="match status" value="1"/>
</dbReference>
<keyword evidence="4" id="KW-0521">NADP</keyword>
<organism evidence="6 7">
    <name type="scientific">Evansella vedderi</name>
    <dbReference type="NCBI Taxonomy" id="38282"/>
    <lineage>
        <taxon>Bacteria</taxon>
        <taxon>Bacillati</taxon>
        <taxon>Bacillota</taxon>
        <taxon>Bacilli</taxon>
        <taxon>Bacillales</taxon>
        <taxon>Bacillaceae</taxon>
        <taxon>Evansella</taxon>
    </lineage>
</organism>
<dbReference type="PRINTS" id="PR00081">
    <property type="entry name" value="GDHRDH"/>
</dbReference>
<name>A0ABT9ZT02_9BACI</name>
<reference evidence="6 7" key="1">
    <citation type="submission" date="2023-07" db="EMBL/GenBank/DDBJ databases">
        <title>Genomic Encyclopedia of Type Strains, Phase IV (KMG-IV): sequencing the most valuable type-strain genomes for metagenomic binning, comparative biology and taxonomic classification.</title>
        <authorList>
            <person name="Goeker M."/>
        </authorList>
    </citation>
    <scope>NUCLEOTIDE SEQUENCE [LARGE SCALE GENOMIC DNA]</scope>
    <source>
        <strain evidence="6 7">DSM 9768</strain>
    </source>
</reference>
<evidence type="ECO:0000313" key="7">
    <source>
        <dbReference type="Proteomes" id="UP001230005"/>
    </source>
</evidence>
<comment type="caution">
    <text evidence="6">The sequence shown here is derived from an EMBL/GenBank/DDBJ whole genome shotgun (WGS) entry which is preliminary data.</text>
</comment>
<keyword evidence="3" id="KW-0963">Cytoplasm</keyword>
<dbReference type="PANTHER" id="PTHR44085">
    <property type="entry name" value="SEPIAPTERIN REDUCTASE"/>
    <property type="match status" value="1"/>
</dbReference>
<protein>
    <submittedName>
        <fullName evidence="6">Benzil reductase ((S)-benzoin forming)</fullName>
        <ecNumber evidence="6">1.1.1.320</ecNumber>
    </submittedName>
</protein>
<evidence type="ECO:0000256" key="2">
    <source>
        <dbReference type="ARBA" id="ARBA00006484"/>
    </source>
</evidence>
<dbReference type="Pfam" id="PF00106">
    <property type="entry name" value="adh_short"/>
    <property type="match status" value="1"/>
</dbReference>
<evidence type="ECO:0000313" key="6">
    <source>
        <dbReference type="EMBL" id="MDQ0253989.1"/>
    </source>
</evidence>
<sequence length="250" mass="27614">MNYVIITGASKGLGEAVVKELLQPNFHLICVSRRAGEFPNEQELNGAKLDFIPYDLSNIDKIDELTETIFSKVDKEGATSIHFINNAGVLTPMKPLDRCEPGEIVMNLNVNLVAPMLLTSLFIKNTKDLPLDKRVINISSGAGKHPIYGWSCYGASKAGINLMSQTGALEQEEVQNPVKIVSFAPGIIDTQMQQQIRSSKKEDFAQVDRFIDYKNEGQLLQPETVARVVGELLTMEAFPNGQVVSVNEYL</sequence>
<keyword evidence="5 6" id="KW-0560">Oxidoreductase</keyword>
<evidence type="ECO:0000256" key="3">
    <source>
        <dbReference type="ARBA" id="ARBA00022490"/>
    </source>
</evidence>
<dbReference type="InterPro" id="IPR020904">
    <property type="entry name" value="Sc_DH/Rdtase_CS"/>
</dbReference>
<dbReference type="RefSeq" id="WP_307323318.1">
    <property type="nucleotide sequence ID" value="NZ_JAUSUG010000004.1"/>
</dbReference>